<feature type="domain" description="DUF234" evidence="2">
    <location>
        <begin position="323"/>
        <end position="415"/>
    </location>
</feature>
<evidence type="ECO:0000259" key="1">
    <source>
        <dbReference type="Pfam" id="PF01637"/>
    </source>
</evidence>
<sequence>MARHPDLIVDRRQEIDRLHGLLATGRPHLVLMSGRRRVGKTYLLSRAWKEQPAFYFTASETTPEQNRQALLTAFAEWSGQPVRTEDYPTWRTVFRLLLDHDSPTPLVVTIDEFQYLGESASELDAIASELNAAWEMRRPERGIVFVLAGSAVRTLERLNDGGSPLYGRFSWQCRLRPFDYGYAGSLAGFDDVRDRAYAYGLFGGTPRYLAAIDPRRSIAENAIDLLLRPDGEVRELIRTALLQEQGLRDIPKYVAILRAIGRGRTELNEIAQDTGLTADNSLREKLQRLIALDYVATSRNLGARPKEAYRYRIADPAARFFYDSVAPLESVLATQDPGAVWRAHIAPNLDAYMGLVFEGMVRDGYYRLQSTRSLPLVKEWGRWEGRDRNREPLEIDIASVLMDGRVLTGAIKWNRTPIEVGVHTRHLAMIDRLAESGVSWAHEARKPTSPLLYVAAGGFTDRFRQAALATRDEVHLWTLDDLYSPMS</sequence>
<protein>
    <submittedName>
        <fullName evidence="3">ATP-binding protein</fullName>
    </submittedName>
</protein>
<dbReference type="PANTHER" id="PTHR34704:SF1">
    <property type="entry name" value="ATPASE"/>
    <property type="match status" value="1"/>
</dbReference>
<name>A0ABU9EB27_9BACT</name>
<dbReference type="RefSeq" id="WP_405287292.1">
    <property type="nucleotide sequence ID" value="NZ_JBBHLI010000008.1"/>
</dbReference>
<dbReference type="PANTHER" id="PTHR34704">
    <property type="entry name" value="ATPASE"/>
    <property type="match status" value="1"/>
</dbReference>
<keyword evidence="3" id="KW-0067">ATP-binding</keyword>
<dbReference type="InterPro" id="IPR027417">
    <property type="entry name" value="P-loop_NTPase"/>
</dbReference>
<dbReference type="InterPro" id="IPR004256">
    <property type="entry name" value="DUF234"/>
</dbReference>
<evidence type="ECO:0000259" key="2">
    <source>
        <dbReference type="Pfam" id="PF03008"/>
    </source>
</evidence>
<feature type="domain" description="ATPase" evidence="1">
    <location>
        <begin position="9"/>
        <end position="210"/>
    </location>
</feature>
<dbReference type="SUPFAM" id="SSF52540">
    <property type="entry name" value="P-loop containing nucleoside triphosphate hydrolases"/>
    <property type="match status" value="1"/>
</dbReference>
<organism evidence="3 4">
    <name type="scientific">Gaopeijia maritima</name>
    <dbReference type="NCBI Taxonomy" id="3119007"/>
    <lineage>
        <taxon>Bacteria</taxon>
        <taxon>Pseudomonadati</taxon>
        <taxon>Gemmatimonadota</taxon>
        <taxon>Longimicrobiia</taxon>
        <taxon>Gaopeijiales</taxon>
        <taxon>Gaopeijiaceae</taxon>
        <taxon>Gaopeijia</taxon>
    </lineage>
</organism>
<dbReference type="InterPro" id="IPR011579">
    <property type="entry name" value="ATPase_dom"/>
</dbReference>
<evidence type="ECO:0000313" key="4">
    <source>
        <dbReference type="Proteomes" id="UP001484239"/>
    </source>
</evidence>
<gene>
    <name evidence="3" type="ORF">WI372_13190</name>
</gene>
<dbReference type="Pfam" id="PF01637">
    <property type="entry name" value="ATPase_2"/>
    <property type="match status" value="1"/>
</dbReference>
<dbReference type="Pfam" id="PF03008">
    <property type="entry name" value="DUF234"/>
    <property type="match status" value="1"/>
</dbReference>
<evidence type="ECO:0000313" key="3">
    <source>
        <dbReference type="EMBL" id="MEK9501941.1"/>
    </source>
</evidence>
<dbReference type="Proteomes" id="UP001484239">
    <property type="component" value="Unassembled WGS sequence"/>
</dbReference>
<dbReference type="EMBL" id="JBBHLI010000008">
    <property type="protein sequence ID" value="MEK9501941.1"/>
    <property type="molecule type" value="Genomic_DNA"/>
</dbReference>
<proteinExistence type="predicted"/>
<dbReference type="GO" id="GO:0005524">
    <property type="term" value="F:ATP binding"/>
    <property type="evidence" value="ECO:0007669"/>
    <property type="project" value="UniProtKB-KW"/>
</dbReference>
<accession>A0ABU9EB27</accession>
<reference evidence="3 4" key="1">
    <citation type="submission" date="2024-02" db="EMBL/GenBank/DDBJ databases">
        <title>A novel Gemmatimonadota bacterium.</title>
        <authorList>
            <person name="Du Z.-J."/>
            <person name="Ye Y.-Q."/>
        </authorList>
    </citation>
    <scope>NUCLEOTIDE SEQUENCE [LARGE SCALE GENOMIC DNA]</scope>
    <source>
        <strain evidence="3 4">DH-20</strain>
    </source>
</reference>
<keyword evidence="4" id="KW-1185">Reference proteome</keyword>
<keyword evidence="3" id="KW-0547">Nucleotide-binding</keyword>
<comment type="caution">
    <text evidence="3">The sequence shown here is derived from an EMBL/GenBank/DDBJ whole genome shotgun (WGS) entry which is preliminary data.</text>
</comment>
<dbReference type="Gene3D" id="3.40.50.300">
    <property type="entry name" value="P-loop containing nucleotide triphosphate hydrolases"/>
    <property type="match status" value="1"/>
</dbReference>